<dbReference type="AlphaFoldDB" id="A0A1B6H1M1"/>
<dbReference type="EMBL" id="GECZ01001231">
    <property type="protein sequence ID" value="JAS68538.1"/>
    <property type="molecule type" value="Transcribed_RNA"/>
</dbReference>
<evidence type="ECO:0000256" key="1">
    <source>
        <dbReference type="SAM" id="MobiDB-lite"/>
    </source>
</evidence>
<name>A0A1B6H1M1_9HEMI</name>
<reference evidence="2" key="1">
    <citation type="submission" date="2015-11" db="EMBL/GenBank/DDBJ databases">
        <title>De novo transcriptome assembly of four potential Pierce s Disease insect vectors from Arizona vineyards.</title>
        <authorList>
            <person name="Tassone E.E."/>
        </authorList>
    </citation>
    <scope>NUCLEOTIDE SEQUENCE</scope>
</reference>
<feature type="non-terminal residue" evidence="2">
    <location>
        <position position="1"/>
    </location>
</feature>
<feature type="compositionally biased region" description="Low complexity" evidence="1">
    <location>
        <begin position="24"/>
        <end position="38"/>
    </location>
</feature>
<feature type="region of interest" description="Disordered" evidence="1">
    <location>
        <begin position="13"/>
        <end position="111"/>
    </location>
</feature>
<proteinExistence type="predicted"/>
<organism evidence="2">
    <name type="scientific">Cuerna arida</name>
    <dbReference type="NCBI Taxonomy" id="1464854"/>
    <lineage>
        <taxon>Eukaryota</taxon>
        <taxon>Metazoa</taxon>
        <taxon>Ecdysozoa</taxon>
        <taxon>Arthropoda</taxon>
        <taxon>Hexapoda</taxon>
        <taxon>Insecta</taxon>
        <taxon>Pterygota</taxon>
        <taxon>Neoptera</taxon>
        <taxon>Paraneoptera</taxon>
        <taxon>Hemiptera</taxon>
        <taxon>Auchenorrhyncha</taxon>
        <taxon>Membracoidea</taxon>
        <taxon>Cicadellidae</taxon>
        <taxon>Cicadellinae</taxon>
        <taxon>Proconiini</taxon>
        <taxon>Cuerna</taxon>
    </lineage>
</organism>
<protein>
    <submittedName>
        <fullName evidence="2">Uncharacterized protein</fullName>
    </submittedName>
</protein>
<gene>
    <name evidence="2" type="ORF">g.14728</name>
</gene>
<accession>A0A1B6H1M1</accession>
<evidence type="ECO:0000313" key="2">
    <source>
        <dbReference type="EMBL" id="JAS68538.1"/>
    </source>
</evidence>
<feature type="compositionally biased region" description="Low complexity" evidence="1">
    <location>
        <begin position="56"/>
        <end position="69"/>
    </location>
</feature>
<feature type="compositionally biased region" description="Basic and acidic residues" evidence="1">
    <location>
        <begin position="70"/>
        <end position="83"/>
    </location>
</feature>
<sequence>RTTTTCPLIMATNSSLRSWINRLTGPAEETQGEEAAGTSGLASPVDQPETSAGHNTEAASSSVTSVTSRESTDSAKEPQDPKNSKRGLMGKYKKRRGSKIPNVMRSSVVGAQSDIIPPLTSLVPGEDPDDKLARVLEKFNSIDMTEELTPPAERKLAK</sequence>